<organism evidence="8 9">
    <name type="scientific">Pyrenophora tritici-repentis</name>
    <dbReference type="NCBI Taxonomy" id="45151"/>
    <lineage>
        <taxon>Eukaryota</taxon>
        <taxon>Fungi</taxon>
        <taxon>Dikarya</taxon>
        <taxon>Ascomycota</taxon>
        <taxon>Pezizomycotina</taxon>
        <taxon>Dothideomycetes</taxon>
        <taxon>Pleosporomycetidae</taxon>
        <taxon>Pleosporales</taxon>
        <taxon>Pleosporineae</taxon>
        <taxon>Pleosporaceae</taxon>
        <taxon>Pyrenophora</taxon>
    </lineage>
</organism>
<dbReference type="PANTHER" id="PTHR46481">
    <property type="entry name" value="ZINC FINGER BED DOMAIN-CONTAINING PROTEIN 4"/>
    <property type="match status" value="1"/>
</dbReference>
<feature type="compositionally biased region" description="Basic and acidic residues" evidence="6">
    <location>
        <begin position="725"/>
        <end position="737"/>
    </location>
</feature>
<keyword evidence="9" id="KW-1185">Reference proteome</keyword>
<evidence type="ECO:0000313" key="8">
    <source>
        <dbReference type="EMBL" id="KAI1508896.1"/>
    </source>
</evidence>
<dbReference type="SUPFAM" id="SSF53098">
    <property type="entry name" value="Ribonuclease H-like"/>
    <property type="match status" value="1"/>
</dbReference>
<keyword evidence="3" id="KW-0863">Zinc-finger</keyword>
<evidence type="ECO:0000256" key="1">
    <source>
        <dbReference type="ARBA" id="ARBA00004123"/>
    </source>
</evidence>
<protein>
    <submittedName>
        <fullName evidence="8">Dimer-Tnp-hAT dimerization containing protein</fullName>
    </submittedName>
</protein>
<evidence type="ECO:0000313" key="9">
    <source>
        <dbReference type="Proteomes" id="UP000249757"/>
    </source>
</evidence>
<dbReference type="InterPro" id="IPR012337">
    <property type="entry name" value="RNaseH-like_sf"/>
</dbReference>
<name>A0A922N3P6_9PLEO</name>
<feature type="region of interest" description="Disordered" evidence="6">
    <location>
        <begin position="714"/>
        <end position="737"/>
    </location>
</feature>
<feature type="domain" description="HAT C-terminal dimerisation" evidence="7">
    <location>
        <begin position="743"/>
        <end position="809"/>
    </location>
</feature>
<feature type="compositionally biased region" description="Low complexity" evidence="6">
    <location>
        <begin position="74"/>
        <end position="88"/>
    </location>
</feature>
<dbReference type="PANTHER" id="PTHR46481:SF10">
    <property type="entry name" value="ZINC FINGER BED DOMAIN-CONTAINING PROTEIN 39"/>
    <property type="match status" value="1"/>
</dbReference>
<dbReference type="GO" id="GO:0005634">
    <property type="term" value="C:nucleus"/>
    <property type="evidence" value="ECO:0007669"/>
    <property type="project" value="UniProtKB-SubCell"/>
</dbReference>
<reference evidence="9" key="1">
    <citation type="journal article" date="2022" name="Microb. Genom.">
        <title>A global pangenome for the wheat fungal pathogen Pyrenophora tritici-repentis and prediction of effector protein structural homology.</title>
        <authorList>
            <person name="Moolhuijzen P.M."/>
            <person name="See P.T."/>
            <person name="Shi G."/>
            <person name="Powell H.R."/>
            <person name="Cockram J."/>
            <person name="Jorgensen L.N."/>
            <person name="Benslimane H."/>
            <person name="Strelkov S.E."/>
            <person name="Turner J."/>
            <person name="Liu Z."/>
            <person name="Moffat C.S."/>
        </authorList>
    </citation>
    <scope>NUCLEOTIDE SEQUENCE [LARGE SCALE GENOMIC DNA]</scope>
</reference>
<proteinExistence type="predicted"/>
<comment type="subcellular location">
    <subcellularLocation>
        <location evidence="1">Nucleus</location>
    </subcellularLocation>
</comment>
<feature type="region of interest" description="Disordered" evidence="6">
    <location>
        <begin position="1"/>
        <end position="52"/>
    </location>
</feature>
<dbReference type="AlphaFoldDB" id="A0A922N3P6"/>
<feature type="region of interest" description="Disordered" evidence="6">
    <location>
        <begin position="65"/>
        <end position="88"/>
    </location>
</feature>
<keyword evidence="5" id="KW-0539">Nucleus</keyword>
<keyword evidence="2" id="KW-0479">Metal-binding</keyword>
<evidence type="ECO:0000259" key="7">
    <source>
        <dbReference type="Pfam" id="PF05699"/>
    </source>
</evidence>
<gene>
    <name evidence="8" type="ORF">Ptr86124_012195</name>
</gene>
<dbReference type="InterPro" id="IPR008906">
    <property type="entry name" value="HATC_C_dom"/>
</dbReference>
<evidence type="ECO:0000256" key="3">
    <source>
        <dbReference type="ARBA" id="ARBA00022771"/>
    </source>
</evidence>
<keyword evidence="4" id="KW-0862">Zinc</keyword>
<evidence type="ECO:0000256" key="2">
    <source>
        <dbReference type="ARBA" id="ARBA00022723"/>
    </source>
</evidence>
<dbReference type="GO" id="GO:0008270">
    <property type="term" value="F:zinc ion binding"/>
    <property type="evidence" value="ECO:0007669"/>
    <property type="project" value="UniProtKB-KW"/>
</dbReference>
<dbReference type="Proteomes" id="UP000249757">
    <property type="component" value="Unassembled WGS sequence"/>
</dbReference>
<dbReference type="EMBL" id="NRDI02000023">
    <property type="protein sequence ID" value="KAI1508896.1"/>
    <property type="molecule type" value="Genomic_DNA"/>
</dbReference>
<dbReference type="InterPro" id="IPR052035">
    <property type="entry name" value="ZnF_BED_domain_contain"/>
</dbReference>
<dbReference type="Pfam" id="PF05699">
    <property type="entry name" value="Dimer_Tnp_hAT"/>
    <property type="match status" value="1"/>
</dbReference>
<evidence type="ECO:0000256" key="4">
    <source>
        <dbReference type="ARBA" id="ARBA00022833"/>
    </source>
</evidence>
<evidence type="ECO:0000256" key="5">
    <source>
        <dbReference type="ARBA" id="ARBA00023242"/>
    </source>
</evidence>
<dbReference type="GO" id="GO:0046983">
    <property type="term" value="F:protein dimerization activity"/>
    <property type="evidence" value="ECO:0007669"/>
    <property type="project" value="InterPro"/>
</dbReference>
<evidence type="ECO:0000256" key="6">
    <source>
        <dbReference type="SAM" id="MobiDB-lite"/>
    </source>
</evidence>
<sequence>MPPKRRVDDAAATPSKRARRPAASGFASQPILFESQLSQPRQSPRRAISEASQALNFESRLRKARPEDTVVAPTEGSEQATAASSAADEVATYEEFDASLMDDFEGLDFSLLPRYVRPASSQSSRKSWIYRYGWRVALLRDPSKLFFVCRYCYDHKMTPMSGIYETTRSTTAAARHLEEQKRGHGQSPPGKTAASTKVSWLERMLKQNSGKVSQTAANELLGFNTQRFRMEAVSWLVENNHPLSEFESPAFRRLIAAANPQAEAALWASHVSVTRFVVRLYDYLKPRVVQQLSRALSKIHISFDGWTTKGGKRGFLGVVAHYVDNKAELRDVPIALPQLSGAHSGEMMAEVVIETLQDFGINAQSIGYFVLDNASNNDCTVEVLAHKYGFNAAHRRLRCGPHTLNLVGQTLLWGKDGDAFDNDARELHDEHDFMEEWRRVGPLGVLLSVISYIKTPQQHKLFEDFQRLAHKELPADALAEERKVLEPVKPVVTRWNSYYSCFERAVKLQSAINAYSLHHIRRVRDEDTWAESRGNKQPVAQSWMRSDGLGAADWAVITEYMDVLKPLKTATERLEGRGKSGGSGSIAEVIPVFEYLLSYYEQRVNSYAAVDYNAHPEAPEDHLATNLRAAWAKADDYYSKLDDSPAYYAATILHPYYKHYLDKVWSDKPDWIATNNSSFRALWAQYDTLPRAVRPLRVISNDMDEAIDALINPSSSDEASAAEDEYTRWKRSEPAAERGTEYANNPIKYWVAVRDRYPSLSKLALDVLSIPASSCDCERMFSELGDLLEPRRRCIKPQLLAAIQCVRGWQRAGFSVDGEAPIGMITPEINQSSKLTAPGLIDWLFV</sequence>
<comment type="caution">
    <text evidence="8">The sequence shown here is derived from an EMBL/GenBank/DDBJ whole genome shotgun (WGS) entry which is preliminary data.</text>
</comment>
<accession>A0A922N3P6</accession>